<dbReference type="KEGG" id="bmic:BMR1_03g02085"/>
<proteinExistence type="predicted"/>
<reference evidence="3 4" key="3">
    <citation type="journal article" date="2016" name="Sci. Rep.">
        <title>Genome-wide diversity and gene expression profiling of Babesia microti isolates identify polymorphic genes that mediate host-pathogen interactions.</title>
        <authorList>
            <person name="Silva J.C."/>
            <person name="Cornillot E."/>
            <person name="McCracken C."/>
            <person name="Usmani-Brown S."/>
            <person name="Dwivedi A."/>
            <person name="Ifeonu O.O."/>
            <person name="Crabtree J."/>
            <person name="Gotia H.T."/>
            <person name="Virji A.Z."/>
            <person name="Reynes C."/>
            <person name="Colinge J."/>
            <person name="Kumar V."/>
            <person name="Lawres L."/>
            <person name="Pazzi J.E."/>
            <person name="Pablo J.V."/>
            <person name="Hung C."/>
            <person name="Brancato J."/>
            <person name="Kumari P."/>
            <person name="Orvis J."/>
            <person name="Tretina K."/>
            <person name="Chibucos M."/>
            <person name="Ott S."/>
            <person name="Sadzewicz L."/>
            <person name="Sengamalay N."/>
            <person name="Shetty A.C."/>
            <person name="Su Q."/>
            <person name="Tallon L."/>
            <person name="Fraser C.M."/>
            <person name="Frutos R."/>
            <person name="Molina D.M."/>
            <person name="Krause P.J."/>
            <person name="Ben Mamoun C."/>
        </authorList>
    </citation>
    <scope>NUCLEOTIDE SEQUENCE [LARGE SCALE GENOMIC DNA]</scope>
    <source>
        <strain evidence="3 4">RI</strain>
    </source>
</reference>
<dbReference type="VEuPathDB" id="PiroplasmaDB:BMR1_03g02085"/>
<evidence type="ECO:0000259" key="2">
    <source>
        <dbReference type="PROSITE" id="PS51160"/>
    </source>
</evidence>
<name>A0A0K3ATY1_BABMR</name>
<evidence type="ECO:0000256" key="1">
    <source>
        <dbReference type="PROSITE-ProRule" id="PRU00520"/>
    </source>
</evidence>
<gene>
    <name evidence="3" type="ORF">BMR1_03g02085</name>
</gene>
<dbReference type="RefSeq" id="XP_012649027.1">
    <property type="nucleotide sequence ID" value="XM_012793573.1"/>
</dbReference>
<dbReference type="Proteomes" id="UP000002899">
    <property type="component" value="Chromosome III"/>
</dbReference>
<reference evidence="3 4" key="2">
    <citation type="journal article" date="2013" name="PLoS ONE">
        <title>Whole genome mapping and re-organization of the nuclear and mitochondrial genomes of Babesia microti isolates.</title>
        <authorList>
            <person name="Cornillot E."/>
            <person name="Dassouli A."/>
            <person name="Garg A."/>
            <person name="Pachikara N."/>
            <person name="Randazzo S."/>
            <person name="Depoix D."/>
            <person name="Carcy B."/>
            <person name="Delbecq S."/>
            <person name="Frutos R."/>
            <person name="Silva J.C."/>
            <person name="Sutton R."/>
            <person name="Krause P.J."/>
            <person name="Mamoun C.B."/>
        </authorList>
    </citation>
    <scope>NUCLEOTIDE SEQUENCE [LARGE SCALE GENOMIC DNA]</scope>
    <source>
        <strain evidence="3 4">RI</strain>
    </source>
</reference>
<feature type="domain" description="Acylphosphatase-like" evidence="2">
    <location>
        <begin position="90"/>
        <end position="182"/>
    </location>
</feature>
<keyword evidence="4" id="KW-1185">Reference proteome</keyword>
<dbReference type="OrthoDB" id="406969at2759"/>
<dbReference type="GeneID" id="24425058"/>
<organism evidence="3 4">
    <name type="scientific">Babesia microti (strain RI)</name>
    <dbReference type="NCBI Taxonomy" id="1133968"/>
    <lineage>
        <taxon>Eukaryota</taxon>
        <taxon>Sar</taxon>
        <taxon>Alveolata</taxon>
        <taxon>Apicomplexa</taxon>
        <taxon>Aconoidasida</taxon>
        <taxon>Piroplasmida</taxon>
        <taxon>Babesiidae</taxon>
        <taxon>Babesia</taxon>
    </lineage>
</organism>
<dbReference type="InterPro" id="IPR001792">
    <property type="entry name" value="Acylphosphatase-like_dom"/>
</dbReference>
<dbReference type="OMA" id="PAKKKMH"/>
<comment type="caution">
    <text evidence="1">Lacks conserved residue(s) required for the propagation of feature annotation.</text>
</comment>
<dbReference type="AlphaFoldDB" id="A0A0K3ATY1"/>
<evidence type="ECO:0000313" key="4">
    <source>
        <dbReference type="Proteomes" id="UP000002899"/>
    </source>
</evidence>
<reference evidence="3 4" key="1">
    <citation type="journal article" date="2012" name="Nucleic Acids Res.">
        <title>Sequencing of the smallest Apicomplexan genome from the human pathogen Babesia microti.</title>
        <authorList>
            <person name="Cornillot E."/>
            <person name="Hadj-Kaddour K."/>
            <person name="Dassouli A."/>
            <person name="Noel B."/>
            <person name="Ranwez V."/>
            <person name="Vacherie B."/>
            <person name="Augagneur Y."/>
            <person name="Bres V."/>
            <person name="Duclos A."/>
            <person name="Randazzo S."/>
            <person name="Carcy B."/>
            <person name="Debierre-Grockiego F."/>
            <person name="Delbecq S."/>
            <person name="Moubri-Menage K."/>
            <person name="Shams-Eldin H."/>
            <person name="Usmani-Brown S."/>
            <person name="Bringaud F."/>
            <person name="Wincker P."/>
            <person name="Vivares C.P."/>
            <person name="Schwarz R.T."/>
            <person name="Schetters T.P."/>
            <person name="Krause P.J."/>
            <person name="Gorenflot A."/>
            <person name="Berry V."/>
            <person name="Barbe V."/>
            <person name="Ben Mamoun C."/>
        </authorList>
    </citation>
    <scope>NUCLEOTIDE SEQUENCE [LARGE SCALE GENOMIC DNA]</scope>
    <source>
        <strain evidence="3 4">RI</strain>
    </source>
</reference>
<dbReference type="EMBL" id="LN871598">
    <property type="protein sequence ID" value="CTQ41016.1"/>
    <property type="molecule type" value="Genomic_DNA"/>
</dbReference>
<sequence>MTFPLRLKNKWRHGLIAKPKPNPLHRPIPTLFPPPSIRPTFNRGIPIFTKQYDILNTSMPACKRYRPPFKGRFIPKTDYTPSDWHEMTARFRFNITGKFDNEGKTFERDLEVACKDLFLVGWIKCRSSFAAGHVQGDVIALNYLKRWLSTNESDGGIIDSLHCYDENYSLEKLDYVNLRVVKDLRKPLVKQRHEKERRDRLNALILTEGL</sequence>
<dbReference type="PROSITE" id="PS51160">
    <property type="entry name" value="ACYLPHOSPHATASE_3"/>
    <property type="match status" value="1"/>
</dbReference>
<accession>A0A0K3ATY1</accession>
<evidence type="ECO:0000313" key="3">
    <source>
        <dbReference type="EMBL" id="CTQ41016.1"/>
    </source>
</evidence>
<protein>
    <recommendedName>
        <fullName evidence="2">Acylphosphatase-like domain-containing protein</fullName>
    </recommendedName>
</protein>